<comment type="cofactor">
    <cofactor evidence="1">
        <name>[4Fe-4S] cluster</name>
        <dbReference type="ChEBI" id="CHEBI:49883"/>
    </cofactor>
</comment>
<dbReference type="GO" id="GO:0051539">
    <property type="term" value="F:4 iron, 4 sulfur cluster binding"/>
    <property type="evidence" value="ECO:0007669"/>
    <property type="project" value="UniProtKB-KW"/>
</dbReference>
<evidence type="ECO:0000256" key="6">
    <source>
        <dbReference type="ARBA" id="ARBA00023014"/>
    </source>
</evidence>
<dbReference type="Proteomes" id="UP000051373">
    <property type="component" value="Unassembled WGS sequence"/>
</dbReference>
<dbReference type="GO" id="GO:0003824">
    <property type="term" value="F:catalytic activity"/>
    <property type="evidence" value="ECO:0007669"/>
    <property type="project" value="InterPro"/>
</dbReference>
<dbReference type="SUPFAM" id="SSF102114">
    <property type="entry name" value="Radical SAM enzymes"/>
    <property type="match status" value="1"/>
</dbReference>
<evidence type="ECO:0000313" key="8">
    <source>
        <dbReference type="EMBL" id="KPK64784.1"/>
    </source>
</evidence>
<dbReference type="STRING" id="1703779.AMJ83_00950"/>
<dbReference type="PANTHER" id="PTHR43787:SF11">
    <property type="entry name" value="UPF0026 PROTEIN SLR1464"/>
    <property type="match status" value="1"/>
</dbReference>
<dbReference type="InterPro" id="IPR006638">
    <property type="entry name" value="Elp3/MiaA/NifB-like_rSAM"/>
</dbReference>
<dbReference type="PANTHER" id="PTHR43787">
    <property type="entry name" value="FEMO COFACTOR BIOSYNTHESIS PROTEIN NIFB-RELATED"/>
    <property type="match status" value="1"/>
</dbReference>
<keyword evidence="3" id="KW-0949">S-adenosyl-L-methionine</keyword>
<dbReference type="SFLD" id="SFLDG01083">
    <property type="entry name" value="Uncharacterised_Radical_SAM_Su"/>
    <property type="match status" value="1"/>
</dbReference>
<sequence length="327" mass="37600">MPQPSHPHKSSKYTYGPVPSRRLGFSLGIDIIPHKNCSFDCIYCQLGKTSNKTLLRKEYTPVQDVLEEVRYVLKKRQHIDYLTFSGSGEPTLHNGLGYLIKELQKITKVPIAVLTNGSLIFMPDVQKDLVNANVVLPTLCAVNQKTFSRIHRNHTNLNVTAIIDGLIRFREMYEGQIWLELMLIKGINDQPDQIKQMKLVMEKIKPDKIHLNTVVRPPSEEYAYPVTADALRRIKGVLGKRCEIIADFKMPVESPYRTEYLQNILSIIERRPVTVDDLVSITGLHANEILKYIERLLEQGKILLSEHEHKKYYQSTGRFHDRTKGPE</sequence>
<name>A0A0S8FVT6_UNCW3</name>
<dbReference type="InterPro" id="IPR013785">
    <property type="entry name" value="Aldolase_TIM"/>
</dbReference>
<evidence type="ECO:0000313" key="9">
    <source>
        <dbReference type="Proteomes" id="UP000051373"/>
    </source>
</evidence>
<evidence type="ECO:0000256" key="2">
    <source>
        <dbReference type="ARBA" id="ARBA00022485"/>
    </source>
</evidence>
<dbReference type="GO" id="GO:0046872">
    <property type="term" value="F:metal ion binding"/>
    <property type="evidence" value="ECO:0007669"/>
    <property type="project" value="UniProtKB-KW"/>
</dbReference>
<protein>
    <recommendedName>
        <fullName evidence="7">Radical SAM core domain-containing protein</fullName>
    </recommendedName>
</protein>
<evidence type="ECO:0000259" key="7">
    <source>
        <dbReference type="PROSITE" id="PS51918"/>
    </source>
</evidence>
<dbReference type="Pfam" id="PF04055">
    <property type="entry name" value="Radical_SAM"/>
    <property type="match status" value="1"/>
</dbReference>
<dbReference type="AlphaFoldDB" id="A0A0S8FVT6"/>
<proteinExistence type="predicted"/>
<dbReference type="SMART" id="SM00729">
    <property type="entry name" value="Elp3"/>
    <property type="match status" value="1"/>
</dbReference>
<keyword evidence="2" id="KW-0004">4Fe-4S</keyword>
<keyword evidence="5" id="KW-0408">Iron</keyword>
<gene>
    <name evidence="8" type="ORF">AMJ83_00950</name>
</gene>
<evidence type="ECO:0000256" key="4">
    <source>
        <dbReference type="ARBA" id="ARBA00022723"/>
    </source>
</evidence>
<evidence type="ECO:0000256" key="1">
    <source>
        <dbReference type="ARBA" id="ARBA00001966"/>
    </source>
</evidence>
<comment type="caution">
    <text evidence="8">The sequence shown here is derived from an EMBL/GenBank/DDBJ whole genome shotgun (WGS) entry which is preliminary data.</text>
</comment>
<evidence type="ECO:0000256" key="3">
    <source>
        <dbReference type="ARBA" id="ARBA00022691"/>
    </source>
</evidence>
<accession>A0A0S8FVT6</accession>
<dbReference type="InterPro" id="IPR040084">
    <property type="entry name" value="GTPase_Obg"/>
</dbReference>
<evidence type="ECO:0000256" key="5">
    <source>
        <dbReference type="ARBA" id="ARBA00023004"/>
    </source>
</evidence>
<dbReference type="SFLD" id="SFLDS00029">
    <property type="entry name" value="Radical_SAM"/>
    <property type="match status" value="1"/>
</dbReference>
<keyword evidence="4" id="KW-0479">Metal-binding</keyword>
<reference evidence="8 9" key="1">
    <citation type="journal article" date="2015" name="Microbiome">
        <title>Genomic resolution of linkages in carbon, nitrogen, and sulfur cycling among widespread estuary sediment bacteria.</title>
        <authorList>
            <person name="Baker B.J."/>
            <person name="Lazar C.S."/>
            <person name="Teske A.P."/>
            <person name="Dick G.J."/>
        </authorList>
    </citation>
    <scope>NUCLEOTIDE SEQUENCE [LARGE SCALE GENOMIC DNA]</scope>
    <source>
        <strain evidence="8">SM23_42</strain>
    </source>
</reference>
<dbReference type="InterPro" id="IPR007197">
    <property type="entry name" value="rSAM"/>
</dbReference>
<dbReference type="CDD" id="cd01335">
    <property type="entry name" value="Radical_SAM"/>
    <property type="match status" value="1"/>
</dbReference>
<dbReference type="Gene3D" id="3.20.20.70">
    <property type="entry name" value="Aldolase class I"/>
    <property type="match status" value="1"/>
</dbReference>
<feature type="domain" description="Radical SAM core" evidence="7">
    <location>
        <begin position="23"/>
        <end position="249"/>
    </location>
</feature>
<dbReference type="PROSITE" id="PS51918">
    <property type="entry name" value="RADICAL_SAM"/>
    <property type="match status" value="1"/>
</dbReference>
<dbReference type="InterPro" id="IPR058240">
    <property type="entry name" value="rSAM_sf"/>
</dbReference>
<dbReference type="EMBL" id="LJUJ01000001">
    <property type="protein sequence ID" value="KPK64784.1"/>
    <property type="molecule type" value="Genomic_DNA"/>
</dbReference>
<organism evidence="8 9">
    <name type="scientific">candidate division WOR_3 bacterium SM23_42</name>
    <dbReference type="NCBI Taxonomy" id="1703779"/>
    <lineage>
        <taxon>Bacteria</taxon>
        <taxon>Bacteria division WOR-3</taxon>
    </lineage>
</organism>
<keyword evidence="6" id="KW-0411">Iron-sulfur</keyword>